<evidence type="ECO:0000256" key="3">
    <source>
        <dbReference type="SAM" id="MobiDB-lite"/>
    </source>
</evidence>
<dbReference type="SMART" id="SM00020">
    <property type="entry name" value="Tryp_SPc"/>
    <property type="match status" value="1"/>
</dbReference>
<dbReference type="AlphaFoldDB" id="A0AA36BBV0"/>
<organism evidence="5 6">
    <name type="scientific">Octopus vulgaris</name>
    <name type="common">Common octopus</name>
    <dbReference type="NCBI Taxonomy" id="6645"/>
    <lineage>
        <taxon>Eukaryota</taxon>
        <taxon>Metazoa</taxon>
        <taxon>Spiralia</taxon>
        <taxon>Lophotrochozoa</taxon>
        <taxon>Mollusca</taxon>
        <taxon>Cephalopoda</taxon>
        <taxon>Coleoidea</taxon>
        <taxon>Octopodiformes</taxon>
        <taxon>Octopoda</taxon>
        <taxon>Incirrata</taxon>
        <taxon>Octopodidae</taxon>
        <taxon>Octopus</taxon>
    </lineage>
</organism>
<keyword evidence="1" id="KW-1015">Disulfide bond</keyword>
<feature type="region of interest" description="Disordered" evidence="3">
    <location>
        <begin position="272"/>
        <end position="307"/>
    </location>
</feature>
<proteinExistence type="inferred from homology"/>
<dbReference type="PROSITE" id="PS50240">
    <property type="entry name" value="TRYPSIN_DOM"/>
    <property type="match status" value="1"/>
</dbReference>
<dbReference type="FunFam" id="2.40.10.10:FF:000068">
    <property type="entry name" value="transmembrane protease serine 2"/>
    <property type="match status" value="1"/>
</dbReference>
<dbReference type="InterPro" id="IPR009003">
    <property type="entry name" value="Peptidase_S1_PA"/>
</dbReference>
<accession>A0AA36BBV0</accession>
<keyword evidence="6" id="KW-1185">Reference proteome</keyword>
<dbReference type="SUPFAM" id="SSF50494">
    <property type="entry name" value="Trypsin-like serine proteases"/>
    <property type="match status" value="1"/>
</dbReference>
<evidence type="ECO:0000256" key="2">
    <source>
        <dbReference type="ARBA" id="ARBA00024195"/>
    </source>
</evidence>
<reference evidence="5" key="1">
    <citation type="submission" date="2023-08" db="EMBL/GenBank/DDBJ databases">
        <authorList>
            <person name="Alioto T."/>
            <person name="Alioto T."/>
            <person name="Gomez Garrido J."/>
        </authorList>
    </citation>
    <scope>NUCLEOTIDE SEQUENCE</scope>
</reference>
<protein>
    <submittedName>
        <fullName evidence="5">S1 type peptidase</fullName>
    </submittedName>
</protein>
<dbReference type="Pfam" id="PF00089">
    <property type="entry name" value="Trypsin"/>
    <property type="match status" value="1"/>
</dbReference>
<dbReference type="FunFam" id="2.40.10.10:FF:000002">
    <property type="entry name" value="Transmembrane protease serine"/>
    <property type="match status" value="1"/>
</dbReference>
<dbReference type="GO" id="GO:0004252">
    <property type="term" value="F:serine-type endopeptidase activity"/>
    <property type="evidence" value="ECO:0007669"/>
    <property type="project" value="InterPro"/>
</dbReference>
<dbReference type="InterPro" id="IPR001254">
    <property type="entry name" value="Trypsin_dom"/>
</dbReference>
<dbReference type="Gene3D" id="2.40.10.10">
    <property type="entry name" value="Trypsin-like serine proteases"/>
    <property type="match status" value="1"/>
</dbReference>
<dbReference type="EMBL" id="OX597825">
    <property type="protein sequence ID" value="CAI9731159.1"/>
    <property type="molecule type" value="Genomic_DNA"/>
</dbReference>
<evidence type="ECO:0000256" key="1">
    <source>
        <dbReference type="ARBA" id="ARBA00023157"/>
    </source>
</evidence>
<sequence length="347" mass="39149">MAIAENCFHILNAVIHLNIRFHEDGCRHAHHRKIWNGVQAQNCQFPWLAVLNIKTEDSTSLCGGTIIDSRHILTAQHCVTGNVVSVDVGVGNNDRTMMPVRMSVPPAAIQRTSNFSKQRFHNDVALLTLPRALFFTRCIHPLPLASAQDVFQSTCVIAGWGKTQNGKYPDRLQYGKVQWYPTSFCQNMFGGLISSQFCAGSASNNIEACHGDSGTPLMCRRHSDNALVVAGITSFGYNDCQNGVAVYTKVADYLSWINYMRKYPNEMPIQPVTCPTQQQIGNGERDEDREDDYYHNTEDDENDGDDLGEKYVHDAEYHFYTMDYHQIGHDVYNFMHSFIKGAHMNAK</sequence>
<dbReference type="InterPro" id="IPR001314">
    <property type="entry name" value="Peptidase_S1A"/>
</dbReference>
<evidence type="ECO:0000259" key="4">
    <source>
        <dbReference type="PROSITE" id="PS50240"/>
    </source>
</evidence>
<dbReference type="PANTHER" id="PTHR24252">
    <property type="entry name" value="ACROSIN-RELATED"/>
    <property type="match status" value="1"/>
</dbReference>
<evidence type="ECO:0000313" key="5">
    <source>
        <dbReference type="EMBL" id="CAI9731159.1"/>
    </source>
</evidence>
<dbReference type="InterPro" id="IPR043504">
    <property type="entry name" value="Peptidase_S1_PA_chymotrypsin"/>
</dbReference>
<dbReference type="GO" id="GO:0006508">
    <property type="term" value="P:proteolysis"/>
    <property type="evidence" value="ECO:0007669"/>
    <property type="project" value="InterPro"/>
</dbReference>
<evidence type="ECO:0000313" key="6">
    <source>
        <dbReference type="Proteomes" id="UP001162480"/>
    </source>
</evidence>
<feature type="domain" description="Peptidase S1" evidence="4">
    <location>
        <begin position="34"/>
        <end position="262"/>
    </location>
</feature>
<comment type="similarity">
    <text evidence="2">Belongs to the peptidase S1 family. CLIP subfamily.</text>
</comment>
<gene>
    <name evidence="5" type="ORF">OCTVUL_1B001806</name>
</gene>
<name>A0AA36BBV0_OCTVU</name>
<dbReference type="PANTHER" id="PTHR24252:SF7">
    <property type="entry name" value="HYALIN"/>
    <property type="match status" value="1"/>
</dbReference>
<dbReference type="Proteomes" id="UP001162480">
    <property type="component" value="Chromosome 12"/>
</dbReference>
<dbReference type="CDD" id="cd00190">
    <property type="entry name" value="Tryp_SPc"/>
    <property type="match status" value="1"/>
</dbReference>
<dbReference type="PRINTS" id="PR00722">
    <property type="entry name" value="CHYMOTRYPSIN"/>
</dbReference>